<dbReference type="OrthoDB" id="19224at2759"/>
<sequence length="198" mass="22493">MAFAVRVKKAAKGCLFGTSLNERVLDQFEIGLNHKRIQEELFLKVESPNMLMADVVKIATSLETEKKEKAKLDDNPQPKKEIPEKTCRRCGVVWHRDFGSCPARDKSCNYFGTVGHSAEVCFKASKRQQGRKADENKPRVFSIQDDSESLYSCFYNKINRAIYTARSILIDVVINVKEVCMDLDTGATLSCISFKLWQ</sequence>
<evidence type="ECO:0008006" key="3">
    <source>
        <dbReference type="Google" id="ProtNLM"/>
    </source>
</evidence>
<protein>
    <recommendedName>
        <fullName evidence="3">Peptidase A2 domain-containing protein</fullName>
    </recommendedName>
</protein>
<accession>A0A0C2JBA3</accession>
<dbReference type="AlphaFoldDB" id="A0A0C2JBA3"/>
<dbReference type="Proteomes" id="UP000031668">
    <property type="component" value="Unassembled WGS sequence"/>
</dbReference>
<reference evidence="1 2" key="1">
    <citation type="journal article" date="2014" name="Genome Biol. Evol.">
        <title>The genome of the myxosporean Thelohanellus kitauei shows adaptations to nutrient acquisition within its fish host.</title>
        <authorList>
            <person name="Yang Y."/>
            <person name="Xiong J."/>
            <person name="Zhou Z."/>
            <person name="Huo F."/>
            <person name="Miao W."/>
            <person name="Ran C."/>
            <person name="Liu Y."/>
            <person name="Zhang J."/>
            <person name="Feng J."/>
            <person name="Wang M."/>
            <person name="Wang M."/>
            <person name="Wang L."/>
            <person name="Yao B."/>
        </authorList>
    </citation>
    <scope>NUCLEOTIDE SEQUENCE [LARGE SCALE GENOMIC DNA]</scope>
    <source>
        <strain evidence="1">Wuqing</strain>
    </source>
</reference>
<evidence type="ECO:0000313" key="1">
    <source>
        <dbReference type="EMBL" id="KII75134.1"/>
    </source>
</evidence>
<gene>
    <name evidence="1" type="ORF">RF11_10427</name>
</gene>
<evidence type="ECO:0000313" key="2">
    <source>
        <dbReference type="Proteomes" id="UP000031668"/>
    </source>
</evidence>
<proteinExistence type="predicted"/>
<keyword evidence="2" id="KW-1185">Reference proteome</keyword>
<name>A0A0C2JBA3_THEKT</name>
<dbReference type="EMBL" id="JWZT01000019">
    <property type="protein sequence ID" value="KII75134.1"/>
    <property type="molecule type" value="Genomic_DNA"/>
</dbReference>
<comment type="caution">
    <text evidence="1">The sequence shown here is derived from an EMBL/GenBank/DDBJ whole genome shotgun (WGS) entry which is preliminary data.</text>
</comment>
<organism evidence="1 2">
    <name type="scientific">Thelohanellus kitauei</name>
    <name type="common">Myxosporean</name>
    <dbReference type="NCBI Taxonomy" id="669202"/>
    <lineage>
        <taxon>Eukaryota</taxon>
        <taxon>Metazoa</taxon>
        <taxon>Cnidaria</taxon>
        <taxon>Myxozoa</taxon>
        <taxon>Myxosporea</taxon>
        <taxon>Bivalvulida</taxon>
        <taxon>Platysporina</taxon>
        <taxon>Myxobolidae</taxon>
        <taxon>Thelohanellus</taxon>
    </lineage>
</organism>